<accession>A0AAW2ENJ0</accession>
<proteinExistence type="predicted"/>
<keyword evidence="3" id="KW-1185">Reference proteome</keyword>
<sequence length="142" mass="16840">MAELHIILFTIDGDDGRDFRKALGPPSITERSRRSSANPESCFLFFPPFPFFILFISRNAVQTLLHKLQFSMGLVNIFKKLKKIIKIIITQTTNKFSVFNIRQQSRLRARKERRATRHPRAKRKKKKNSGRNWHCRKENREK</sequence>
<name>A0AAW2ENJ0_9HYME</name>
<protein>
    <submittedName>
        <fullName evidence="2">Uncharacterized protein</fullName>
    </submittedName>
</protein>
<comment type="caution">
    <text evidence="2">The sequence shown here is derived from an EMBL/GenBank/DDBJ whole genome shotgun (WGS) entry which is preliminary data.</text>
</comment>
<evidence type="ECO:0000256" key="1">
    <source>
        <dbReference type="SAM" id="MobiDB-lite"/>
    </source>
</evidence>
<dbReference type="EMBL" id="JADYXP020000019">
    <property type="protein sequence ID" value="KAL0105313.1"/>
    <property type="molecule type" value="Genomic_DNA"/>
</dbReference>
<evidence type="ECO:0000313" key="2">
    <source>
        <dbReference type="EMBL" id="KAL0105313.1"/>
    </source>
</evidence>
<evidence type="ECO:0000313" key="3">
    <source>
        <dbReference type="Proteomes" id="UP001430953"/>
    </source>
</evidence>
<dbReference type="Proteomes" id="UP001430953">
    <property type="component" value="Unassembled WGS sequence"/>
</dbReference>
<organism evidence="2 3">
    <name type="scientific">Cardiocondyla obscurior</name>
    <dbReference type="NCBI Taxonomy" id="286306"/>
    <lineage>
        <taxon>Eukaryota</taxon>
        <taxon>Metazoa</taxon>
        <taxon>Ecdysozoa</taxon>
        <taxon>Arthropoda</taxon>
        <taxon>Hexapoda</taxon>
        <taxon>Insecta</taxon>
        <taxon>Pterygota</taxon>
        <taxon>Neoptera</taxon>
        <taxon>Endopterygota</taxon>
        <taxon>Hymenoptera</taxon>
        <taxon>Apocrita</taxon>
        <taxon>Aculeata</taxon>
        <taxon>Formicoidea</taxon>
        <taxon>Formicidae</taxon>
        <taxon>Myrmicinae</taxon>
        <taxon>Cardiocondyla</taxon>
    </lineage>
</organism>
<feature type="compositionally biased region" description="Basic residues" evidence="1">
    <location>
        <begin position="107"/>
        <end position="129"/>
    </location>
</feature>
<gene>
    <name evidence="2" type="ORF">PUN28_016754</name>
</gene>
<dbReference type="AlphaFoldDB" id="A0AAW2ENJ0"/>
<feature type="region of interest" description="Disordered" evidence="1">
    <location>
        <begin position="107"/>
        <end position="142"/>
    </location>
</feature>
<reference evidence="2 3" key="1">
    <citation type="submission" date="2023-03" db="EMBL/GenBank/DDBJ databases">
        <title>High recombination rates correlate with genetic variation in Cardiocondyla obscurior ants.</title>
        <authorList>
            <person name="Errbii M."/>
        </authorList>
    </citation>
    <scope>NUCLEOTIDE SEQUENCE [LARGE SCALE GENOMIC DNA]</scope>
    <source>
        <strain evidence="2">Alpha-2009</strain>
        <tissue evidence="2">Whole body</tissue>
    </source>
</reference>